<gene>
    <name evidence="7" type="ORF">LC0644_2444</name>
</gene>
<feature type="transmembrane region" description="Helical" evidence="6">
    <location>
        <begin position="286"/>
        <end position="306"/>
    </location>
</feature>
<dbReference type="CDD" id="cd12827">
    <property type="entry name" value="EcCorA_ZntB-like_u2"/>
    <property type="match status" value="1"/>
</dbReference>
<dbReference type="InterPro" id="IPR045863">
    <property type="entry name" value="CorA_TM1_TM2"/>
</dbReference>
<dbReference type="Proteomes" id="UP000032552">
    <property type="component" value="Unassembled WGS sequence"/>
</dbReference>
<dbReference type="Gene3D" id="3.30.460.20">
    <property type="entry name" value="CorA soluble domain-like"/>
    <property type="match status" value="1"/>
</dbReference>
<keyword evidence="3 6" id="KW-0812">Transmembrane</keyword>
<evidence type="ECO:0000256" key="5">
    <source>
        <dbReference type="ARBA" id="ARBA00023136"/>
    </source>
</evidence>
<evidence type="ECO:0000313" key="7">
    <source>
        <dbReference type="EMBL" id="GAN37855.1"/>
    </source>
</evidence>
<name>A0A0C9P0H7_LACPA</name>
<organism evidence="7 8">
    <name type="scientific">Lacticaseibacillus paracasei NRIC 0644</name>
    <dbReference type="NCBI Taxonomy" id="1435038"/>
    <lineage>
        <taxon>Bacteria</taxon>
        <taxon>Bacillati</taxon>
        <taxon>Bacillota</taxon>
        <taxon>Bacilli</taxon>
        <taxon>Lactobacillales</taxon>
        <taxon>Lactobacillaceae</taxon>
        <taxon>Lacticaseibacillus</taxon>
    </lineage>
</organism>
<dbReference type="AlphaFoldDB" id="A0A0C9P0H7"/>
<dbReference type="Gene3D" id="1.20.58.340">
    <property type="entry name" value="Magnesium transport protein CorA, transmembrane region"/>
    <property type="match status" value="2"/>
</dbReference>
<dbReference type="Pfam" id="PF01544">
    <property type="entry name" value="CorA"/>
    <property type="match status" value="1"/>
</dbReference>
<evidence type="ECO:0000256" key="4">
    <source>
        <dbReference type="ARBA" id="ARBA00022989"/>
    </source>
</evidence>
<keyword evidence="4 6" id="KW-1133">Transmembrane helix</keyword>
<dbReference type="InterPro" id="IPR047199">
    <property type="entry name" value="CorA-like"/>
</dbReference>
<comment type="caution">
    <text evidence="7">The sequence shown here is derived from an EMBL/GenBank/DDBJ whole genome shotgun (WGS) entry which is preliminary data.</text>
</comment>
<dbReference type="InterPro" id="IPR045861">
    <property type="entry name" value="CorA_cytoplasmic_dom"/>
</dbReference>
<evidence type="ECO:0000256" key="2">
    <source>
        <dbReference type="ARBA" id="ARBA00009765"/>
    </source>
</evidence>
<dbReference type="RefSeq" id="WP_003569257.1">
    <property type="nucleotide sequence ID" value="NZ_BAYM01000381.1"/>
</dbReference>
<keyword evidence="5 6" id="KW-0472">Membrane</keyword>
<evidence type="ECO:0000313" key="8">
    <source>
        <dbReference type="Proteomes" id="UP000032552"/>
    </source>
</evidence>
<dbReference type="SUPFAM" id="SSF144083">
    <property type="entry name" value="Magnesium transport protein CorA, transmembrane region"/>
    <property type="match status" value="1"/>
</dbReference>
<dbReference type="EMBL" id="BAYM01000381">
    <property type="protein sequence ID" value="GAN37855.1"/>
    <property type="molecule type" value="Genomic_DNA"/>
</dbReference>
<accession>A0A0C9P0H7</accession>
<comment type="similarity">
    <text evidence="2">Belongs to the CorA metal ion transporter (MIT) (TC 1.A.35) family.</text>
</comment>
<evidence type="ECO:0000256" key="3">
    <source>
        <dbReference type="ARBA" id="ARBA00022692"/>
    </source>
</evidence>
<dbReference type="GO" id="GO:0046873">
    <property type="term" value="F:metal ion transmembrane transporter activity"/>
    <property type="evidence" value="ECO:0007669"/>
    <property type="project" value="InterPro"/>
</dbReference>
<evidence type="ECO:0000256" key="1">
    <source>
        <dbReference type="ARBA" id="ARBA00004141"/>
    </source>
</evidence>
<dbReference type="InterPro" id="IPR002523">
    <property type="entry name" value="MgTranspt_CorA/ZnTranspt_ZntB"/>
</dbReference>
<feature type="transmembrane region" description="Helical" evidence="6">
    <location>
        <begin position="254"/>
        <end position="274"/>
    </location>
</feature>
<comment type="subcellular location">
    <subcellularLocation>
        <location evidence="1">Membrane</location>
        <topology evidence="1">Multi-pass membrane protein</topology>
    </subcellularLocation>
</comment>
<reference evidence="8" key="1">
    <citation type="submission" date="2014-05" db="EMBL/GenBank/DDBJ databases">
        <title>Whole genome sequencing of Lactobacillus casei NRIC0644.</title>
        <authorList>
            <person name="Atarashi H."/>
            <person name="Yoshida Y."/>
            <person name="Fujimura S."/>
            <person name="Tanaka N."/>
            <person name="Shiwa Y."/>
            <person name="Yoshikawa H."/>
            <person name="Okada S."/>
            <person name="Nakagawa J."/>
        </authorList>
    </citation>
    <scope>NUCLEOTIDE SEQUENCE [LARGE SCALE GENOMIC DNA]</scope>
    <source>
        <strain evidence="8">NRIC0644</strain>
    </source>
</reference>
<dbReference type="SUPFAM" id="SSF143865">
    <property type="entry name" value="CorA soluble domain-like"/>
    <property type="match status" value="1"/>
</dbReference>
<proteinExistence type="inferred from homology"/>
<dbReference type="PANTHER" id="PTHR47891:SF1">
    <property type="entry name" value="CORA-MAGNESIUM AND COBALT TRANSPORTER"/>
    <property type="match status" value="1"/>
</dbReference>
<dbReference type="PANTHER" id="PTHR47891">
    <property type="entry name" value="TRANSPORTER-RELATED"/>
    <property type="match status" value="1"/>
</dbReference>
<protein>
    <submittedName>
        <fullName evidence="7">MIT family metal ion transporter CorA</fullName>
    </submittedName>
</protein>
<evidence type="ECO:0000256" key="6">
    <source>
        <dbReference type="SAM" id="Phobius"/>
    </source>
</evidence>
<sequence>MITRYQIQPRGNMQVTTDDQANWIRVSAPLPQELQTLATTYGLPATYLAAATDQHENARVEGLNPADQVPGLIVLRYPVETTSETGFDQYNTVPMTMILLNDRVITITHDPLQAFDDLAQQKLSPKPEEFALEVLWLVLHQFVIAMDKLNDETKQIERSLGKAAKNTQLYQLMAMQKGLVFFDAALDHSGTLLKALRDGERFFNTNGYLRRLHDVEVEVVEAQTMVRITEKLLTQYSTAVSAIVSNNLNLIMKVLTSITIILTIPTIVGGIYGMNVRLPFANAYWAFWWLIGGTAILCGLAAWWLWRQDYF</sequence>
<dbReference type="GO" id="GO:0016020">
    <property type="term" value="C:membrane"/>
    <property type="evidence" value="ECO:0007669"/>
    <property type="project" value="UniProtKB-SubCell"/>
</dbReference>